<keyword evidence="6" id="KW-0067">ATP-binding</keyword>
<evidence type="ECO:0000256" key="3">
    <source>
        <dbReference type="ARBA" id="ARBA00022741"/>
    </source>
</evidence>
<keyword evidence="5 10" id="KW-0347">Helicase</keyword>
<dbReference type="GO" id="GO:0016787">
    <property type="term" value="F:hydrolase activity"/>
    <property type="evidence" value="ECO:0007669"/>
    <property type="project" value="UniProtKB-KW"/>
</dbReference>
<evidence type="ECO:0000256" key="7">
    <source>
        <dbReference type="SAM" id="MobiDB-lite"/>
    </source>
</evidence>
<evidence type="ECO:0000313" key="10">
    <source>
        <dbReference type="RefSeq" id="XP_008797208.2"/>
    </source>
</evidence>
<comment type="subcellular location">
    <subcellularLocation>
        <location evidence="1">Cytoplasm</location>
    </subcellularLocation>
</comment>
<dbReference type="Gene3D" id="3.40.50.300">
    <property type="entry name" value="P-loop containing nucleotide triphosphate hydrolases"/>
    <property type="match status" value="1"/>
</dbReference>
<feature type="compositionally biased region" description="Low complexity" evidence="7">
    <location>
        <begin position="72"/>
        <end position="86"/>
    </location>
</feature>
<dbReference type="PANTHER" id="PTHR45418:SF1">
    <property type="entry name" value="CANCER_TESTIS ANTIGEN 55"/>
    <property type="match status" value="1"/>
</dbReference>
<dbReference type="Pfam" id="PF21634">
    <property type="entry name" value="MOV-10_beta-barrel"/>
    <property type="match status" value="1"/>
</dbReference>
<keyword evidence="9" id="KW-1185">Reference proteome</keyword>
<keyword evidence="4" id="KW-0378">Hydrolase</keyword>
<dbReference type="KEGG" id="pda:103712459"/>
<evidence type="ECO:0000256" key="2">
    <source>
        <dbReference type="ARBA" id="ARBA00022490"/>
    </source>
</evidence>
<feature type="region of interest" description="Disordered" evidence="7">
    <location>
        <begin position="1"/>
        <end position="103"/>
    </location>
</feature>
<dbReference type="OrthoDB" id="6513042at2759"/>
<feature type="compositionally biased region" description="Low complexity" evidence="7">
    <location>
        <begin position="52"/>
        <end position="65"/>
    </location>
</feature>
<dbReference type="AlphaFoldDB" id="A0A8B7CDX1"/>
<dbReference type="Proteomes" id="UP000228380">
    <property type="component" value="Chromosome 5"/>
</dbReference>
<accession>A0A8B7CDX1</accession>
<evidence type="ECO:0000256" key="5">
    <source>
        <dbReference type="ARBA" id="ARBA00022806"/>
    </source>
</evidence>
<dbReference type="InterPro" id="IPR049080">
    <property type="entry name" value="MOV-10-like_beta-barrel"/>
</dbReference>
<dbReference type="PANTHER" id="PTHR45418">
    <property type="entry name" value="CANCER/TESTIS ANTIGEN 55"/>
    <property type="match status" value="1"/>
</dbReference>
<sequence>MDESGKKNKPSVRSLWVVKSVKKPQDQVSAAGQVSWKAVGKSPEPVSKESPEISASVAEEAPEVAGTSPANSLISVPLPSGSSSGESDSEKDDVPPVADRQRKKKEKKLAVYAIPEHLKRQIEMDAVPEVLHETLSPSNYGAYFAVLLYAEDFYIEKWTNFQLYRVPLELDNKRWKKVTKKKNSCKSAWNDKKTYVSFEITSIPERRPYLLSRDYVFVRRSGKKTRFEGRVIGVVKSTHVLTEFGNDLLLQYSPSYKYDVKFSFNRTCLKRSHQAVEAALAPSFHHVLFPSCHPRTAEISLPSATFLNQRLGVHQISAIHKIIRLKGPPPYLINGPPSVTQNNSLSKAGTTITEAILEIYFHMDTSRILVCSPKNHTCDTLISCLNKRIPDSDLFRANASFREVEDVPDDVFPLCSHDGECFSSPPLSVLQKFRVIVSTLMTCFRLRDNGISPGYFSHIFMVDASSATEPDAMVALANFVTDETAVVIAGSRTKYADRVRSDMARRNGLKRSYFRRLMESEPYSSNDPLCVCNLDEESEN</sequence>
<dbReference type="InterPro" id="IPR027417">
    <property type="entry name" value="P-loop_NTPase"/>
</dbReference>
<reference evidence="9" key="1">
    <citation type="journal article" date="2019" name="Nat. Commun.">
        <title>Genome-wide association mapping of date palm fruit traits.</title>
        <authorList>
            <person name="Hazzouri K.M."/>
            <person name="Gros-Balthazard M."/>
            <person name="Flowers J.M."/>
            <person name="Copetti D."/>
            <person name="Lemansour A."/>
            <person name="Lebrun M."/>
            <person name="Masmoudi K."/>
            <person name="Ferrand S."/>
            <person name="Dhar M.I."/>
            <person name="Fresquez Z.A."/>
            <person name="Rosas U."/>
            <person name="Zhang J."/>
            <person name="Talag J."/>
            <person name="Lee S."/>
            <person name="Kudrna D."/>
            <person name="Powell R.F."/>
            <person name="Leitch I.J."/>
            <person name="Krueger R.R."/>
            <person name="Wing R.A."/>
            <person name="Amiri K.M.A."/>
            <person name="Purugganan M.D."/>
        </authorList>
    </citation>
    <scope>NUCLEOTIDE SEQUENCE [LARGE SCALE GENOMIC DNA]</scope>
    <source>
        <strain evidence="9">cv. Khalas</strain>
    </source>
</reference>
<evidence type="ECO:0000259" key="8">
    <source>
        <dbReference type="Pfam" id="PF21634"/>
    </source>
</evidence>
<evidence type="ECO:0000313" key="9">
    <source>
        <dbReference type="Proteomes" id="UP000228380"/>
    </source>
</evidence>
<gene>
    <name evidence="10" type="primary">LOC103712459</name>
</gene>
<keyword evidence="2" id="KW-0963">Cytoplasm</keyword>
<evidence type="ECO:0000256" key="4">
    <source>
        <dbReference type="ARBA" id="ARBA00022801"/>
    </source>
</evidence>
<dbReference type="GO" id="GO:0005737">
    <property type="term" value="C:cytoplasm"/>
    <property type="evidence" value="ECO:0007669"/>
    <property type="project" value="UniProtKB-SubCell"/>
</dbReference>
<dbReference type="GeneID" id="103712459"/>
<evidence type="ECO:0000256" key="1">
    <source>
        <dbReference type="ARBA" id="ARBA00004496"/>
    </source>
</evidence>
<feature type="domain" description="Helicase MOV-10-like beta-barrel" evidence="8">
    <location>
        <begin position="191"/>
        <end position="262"/>
    </location>
</feature>
<keyword evidence="3" id="KW-0547">Nucleotide-binding</keyword>
<proteinExistence type="predicted"/>
<name>A0A8B7CDX1_PHODC</name>
<evidence type="ECO:0000256" key="6">
    <source>
        <dbReference type="ARBA" id="ARBA00022840"/>
    </source>
</evidence>
<dbReference type="GO" id="GO:0004386">
    <property type="term" value="F:helicase activity"/>
    <property type="evidence" value="ECO:0007669"/>
    <property type="project" value="UniProtKB-KW"/>
</dbReference>
<protein>
    <submittedName>
        <fullName evidence="10">Probable RNA helicase SDE3</fullName>
    </submittedName>
</protein>
<reference evidence="10" key="2">
    <citation type="submission" date="2025-08" db="UniProtKB">
        <authorList>
            <consortium name="RefSeq"/>
        </authorList>
    </citation>
    <scope>IDENTIFICATION</scope>
    <source>
        <tissue evidence="10">Young leaves</tissue>
    </source>
</reference>
<organism evidence="9 10">
    <name type="scientific">Phoenix dactylifera</name>
    <name type="common">Date palm</name>
    <dbReference type="NCBI Taxonomy" id="42345"/>
    <lineage>
        <taxon>Eukaryota</taxon>
        <taxon>Viridiplantae</taxon>
        <taxon>Streptophyta</taxon>
        <taxon>Embryophyta</taxon>
        <taxon>Tracheophyta</taxon>
        <taxon>Spermatophyta</taxon>
        <taxon>Magnoliopsida</taxon>
        <taxon>Liliopsida</taxon>
        <taxon>Arecaceae</taxon>
        <taxon>Coryphoideae</taxon>
        <taxon>Phoeniceae</taxon>
        <taxon>Phoenix</taxon>
    </lineage>
</organism>
<dbReference type="GO" id="GO:0005524">
    <property type="term" value="F:ATP binding"/>
    <property type="evidence" value="ECO:0007669"/>
    <property type="project" value="UniProtKB-KW"/>
</dbReference>
<dbReference type="RefSeq" id="XP_008797208.2">
    <property type="nucleotide sequence ID" value="XM_008798986.4"/>
</dbReference>